<keyword evidence="7" id="KW-1185">Reference proteome</keyword>
<dbReference type="PRINTS" id="PR00455">
    <property type="entry name" value="HTHTETR"/>
</dbReference>
<name>A0ABP7B3H8_9ACTN</name>
<feature type="DNA-binding region" description="H-T-H motif" evidence="4">
    <location>
        <begin position="27"/>
        <end position="46"/>
    </location>
</feature>
<evidence type="ECO:0000256" key="2">
    <source>
        <dbReference type="ARBA" id="ARBA00023125"/>
    </source>
</evidence>
<evidence type="ECO:0000256" key="4">
    <source>
        <dbReference type="PROSITE-ProRule" id="PRU00335"/>
    </source>
</evidence>
<dbReference type="InterPro" id="IPR023772">
    <property type="entry name" value="DNA-bd_HTH_TetR-type_CS"/>
</dbReference>
<dbReference type="SUPFAM" id="SSF46689">
    <property type="entry name" value="Homeodomain-like"/>
    <property type="match status" value="1"/>
</dbReference>
<sequence>MPRTSPARDRLLKAARELFYAEGYGVSIDAVTERAKVAKPTVYAHFKSKDELIGTMLTAAGEEWFTELDAELDRRSGDPLAQLLAPFDLLAASLPDPAYHGCILVNSAAAFLAADHPAHQALAVHDERMLALFERLAANASAARPSDLARQLLVLYDGVKTRGLVDNTGTAAHDARTAATALLHAHADASP</sequence>
<evidence type="ECO:0000259" key="5">
    <source>
        <dbReference type="PROSITE" id="PS50977"/>
    </source>
</evidence>
<evidence type="ECO:0000313" key="7">
    <source>
        <dbReference type="Proteomes" id="UP001500902"/>
    </source>
</evidence>
<dbReference type="RefSeq" id="WP_344873171.1">
    <property type="nucleotide sequence ID" value="NZ_BAAAZP010000012.1"/>
</dbReference>
<dbReference type="InterPro" id="IPR009057">
    <property type="entry name" value="Homeodomain-like_sf"/>
</dbReference>
<dbReference type="Pfam" id="PF00440">
    <property type="entry name" value="TetR_N"/>
    <property type="match status" value="1"/>
</dbReference>
<dbReference type="InterPro" id="IPR036271">
    <property type="entry name" value="Tet_transcr_reg_TetR-rel_C_sf"/>
</dbReference>
<comment type="caution">
    <text evidence="6">The sequence shown here is derived from an EMBL/GenBank/DDBJ whole genome shotgun (WGS) entry which is preliminary data.</text>
</comment>
<accession>A0ABP7B3H8</accession>
<dbReference type="PANTHER" id="PTHR47506">
    <property type="entry name" value="TRANSCRIPTIONAL REGULATORY PROTEIN"/>
    <property type="match status" value="1"/>
</dbReference>
<reference evidence="7" key="1">
    <citation type="journal article" date="2019" name="Int. J. Syst. Evol. Microbiol.">
        <title>The Global Catalogue of Microorganisms (GCM) 10K type strain sequencing project: providing services to taxonomists for standard genome sequencing and annotation.</title>
        <authorList>
            <consortium name="The Broad Institute Genomics Platform"/>
            <consortium name="The Broad Institute Genome Sequencing Center for Infectious Disease"/>
            <person name="Wu L."/>
            <person name="Ma J."/>
        </authorList>
    </citation>
    <scope>NUCLEOTIDE SEQUENCE [LARGE SCALE GENOMIC DNA]</scope>
    <source>
        <strain evidence="7">JCM 16904</strain>
    </source>
</reference>
<keyword evidence="2 4" id="KW-0238">DNA-binding</keyword>
<dbReference type="SUPFAM" id="SSF48498">
    <property type="entry name" value="Tetracyclin repressor-like, C-terminal domain"/>
    <property type="match status" value="1"/>
</dbReference>
<protein>
    <submittedName>
        <fullName evidence="6">TetR family transcriptional regulator</fullName>
    </submittedName>
</protein>
<dbReference type="EMBL" id="BAAAZP010000012">
    <property type="protein sequence ID" value="GAA3648135.1"/>
    <property type="molecule type" value="Genomic_DNA"/>
</dbReference>
<dbReference type="PROSITE" id="PS50977">
    <property type="entry name" value="HTH_TETR_2"/>
    <property type="match status" value="1"/>
</dbReference>
<evidence type="ECO:0000313" key="6">
    <source>
        <dbReference type="EMBL" id="GAA3648135.1"/>
    </source>
</evidence>
<keyword evidence="1" id="KW-0805">Transcription regulation</keyword>
<keyword evidence="3" id="KW-0804">Transcription</keyword>
<dbReference type="Proteomes" id="UP001500902">
    <property type="component" value="Unassembled WGS sequence"/>
</dbReference>
<dbReference type="InterPro" id="IPR001647">
    <property type="entry name" value="HTH_TetR"/>
</dbReference>
<evidence type="ECO:0000256" key="3">
    <source>
        <dbReference type="ARBA" id="ARBA00023163"/>
    </source>
</evidence>
<organism evidence="6 7">
    <name type="scientific">Nonomuraea antimicrobica</name>
    <dbReference type="NCBI Taxonomy" id="561173"/>
    <lineage>
        <taxon>Bacteria</taxon>
        <taxon>Bacillati</taxon>
        <taxon>Actinomycetota</taxon>
        <taxon>Actinomycetes</taxon>
        <taxon>Streptosporangiales</taxon>
        <taxon>Streptosporangiaceae</taxon>
        <taxon>Nonomuraea</taxon>
    </lineage>
</organism>
<evidence type="ECO:0000256" key="1">
    <source>
        <dbReference type="ARBA" id="ARBA00023015"/>
    </source>
</evidence>
<dbReference type="PROSITE" id="PS01081">
    <property type="entry name" value="HTH_TETR_1"/>
    <property type="match status" value="1"/>
</dbReference>
<dbReference type="PANTHER" id="PTHR47506:SF1">
    <property type="entry name" value="HTH-TYPE TRANSCRIPTIONAL REGULATOR YJDC"/>
    <property type="match status" value="1"/>
</dbReference>
<dbReference type="Gene3D" id="1.10.357.10">
    <property type="entry name" value="Tetracycline Repressor, domain 2"/>
    <property type="match status" value="1"/>
</dbReference>
<feature type="domain" description="HTH tetR-type" evidence="5">
    <location>
        <begin position="5"/>
        <end position="64"/>
    </location>
</feature>
<gene>
    <name evidence="6" type="ORF">GCM10022224_008580</name>
</gene>
<proteinExistence type="predicted"/>